<keyword evidence="2" id="KW-0472">Membrane</keyword>
<sequence>MSGQPSPVSNSQINNGQEERQCPPSLAPSNPDLPVSAAQEQSTNFANNEGKDLEEQVDPLTTPADLPISDLPSGAETSGANAGPSKPTFAPGVDSNRNKVESSSSANSYSLSDPAARRSNPKLRRRPQEAQVAAQDSFIHDQLRSIMPSASSSSADAPQALDYQFCLTGHDGSRFSIISDAVPYLIGSDAYVEGLQELHRSRISEALLEGLVVRENVELAKLSAKDKAILTITALAGCSPTEETSYLLRNFGSVKRELSLWKDTGSNRPKKTLMNFQKLCRLIKDWQTVFSTEDPRISTRWRPILGDLWHHNIDVDYVSAATFSALLDATPETLPGLINQAQDAARTGSLADHKARMRALGIDDSFSYHAPESTDPNALYKNRFQHPPGHETNTGGAEKKDLTARQKTLKGCMAQTVRTLKWTVGITVGVGVVTTILLVMFFHLGQKPKGWNEQ</sequence>
<feature type="compositionally biased region" description="Polar residues" evidence="1">
    <location>
        <begin position="38"/>
        <end position="47"/>
    </location>
</feature>
<reference evidence="3" key="1">
    <citation type="journal article" date="2020" name="Stud. Mycol.">
        <title>101 Dothideomycetes genomes: a test case for predicting lifestyles and emergence of pathogens.</title>
        <authorList>
            <person name="Haridas S."/>
            <person name="Albert R."/>
            <person name="Binder M."/>
            <person name="Bloem J."/>
            <person name="Labutti K."/>
            <person name="Salamov A."/>
            <person name="Andreopoulos B."/>
            <person name="Baker S."/>
            <person name="Barry K."/>
            <person name="Bills G."/>
            <person name="Bluhm B."/>
            <person name="Cannon C."/>
            <person name="Castanera R."/>
            <person name="Culley D."/>
            <person name="Daum C."/>
            <person name="Ezra D."/>
            <person name="Gonzalez J."/>
            <person name="Henrissat B."/>
            <person name="Kuo A."/>
            <person name="Liang C."/>
            <person name="Lipzen A."/>
            <person name="Lutzoni F."/>
            <person name="Magnuson J."/>
            <person name="Mondo S."/>
            <person name="Nolan M."/>
            <person name="Ohm R."/>
            <person name="Pangilinan J."/>
            <person name="Park H.-J."/>
            <person name="Ramirez L."/>
            <person name="Alfaro M."/>
            <person name="Sun H."/>
            <person name="Tritt A."/>
            <person name="Yoshinaga Y."/>
            <person name="Zwiers L.-H."/>
            <person name="Turgeon B."/>
            <person name="Goodwin S."/>
            <person name="Spatafora J."/>
            <person name="Crous P."/>
            <person name="Grigoriev I."/>
        </authorList>
    </citation>
    <scope>NUCLEOTIDE SEQUENCE</scope>
    <source>
        <strain evidence="3">CBS 627.86</strain>
    </source>
</reference>
<proteinExistence type="predicted"/>
<keyword evidence="4" id="KW-1185">Reference proteome</keyword>
<feature type="region of interest" description="Disordered" evidence="1">
    <location>
        <begin position="1"/>
        <end position="134"/>
    </location>
</feature>
<dbReference type="Proteomes" id="UP000799770">
    <property type="component" value="Unassembled WGS sequence"/>
</dbReference>
<feature type="compositionally biased region" description="Polar residues" evidence="1">
    <location>
        <begin position="1"/>
        <end position="16"/>
    </location>
</feature>
<organism evidence="3 4">
    <name type="scientific">Lophiotrema nucula</name>
    <dbReference type="NCBI Taxonomy" id="690887"/>
    <lineage>
        <taxon>Eukaryota</taxon>
        <taxon>Fungi</taxon>
        <taxon>Dikarya</taxon>
        <taxon>Ascomycota</taxon>
        <taxon>Pezizomycotina</taxon>
        <taxon>Dothideomycetes</taxon>
        <taxon>Pleosporomycetidae</taxon>
        <taxon>Pleosporales</taxon>
        <taxon>Lophiotremataceae</taxon>
        <taxon>Lophiotrema</taxon>
    </lineage>
</organism>
<gene>
    <name evidence="3" type="ORF">BDV96DRAFT_303316</name>
</gene>
<evidence type="ECO:0000256" key="2">
    <source>
        <dbReference type="SAM" id="Phobius"/>
    </source>
</evidence>
<evidence type="ECO:0000313" key="3">
    <source>
        <dbReference type="EMBL" id="KAF2107265.1"/>
    </source>
</evidence>
<protein>
    <submittedName>
        <fullName evidence="3">Uncharacterized protein</fullName>
    </submittedName>
</protein>
<evidence type="ECO:0000256" key="1">
    <source>
        <dbReference type="SAM" id="MobiDB-lite"/>
    </source>
</evidence>
<accession>A0A6A5YJM3</accession>
<keyword evidence="2" id="KW-1133">Transmembrane helix</keyword>
<name>A0A6A5YJM3_9PLEO</name>
<dbReference type="EMBL" id="ML977355">
    <property type="protein sequence ID" value="KAF2107265.1"/>
    <property type="molecule type" value="Genomic_DNA"/>
</dbReference>
<evidence type="ECO:0000313" key="4">
    <source>
        <dbReference type="Proteomes" id="UP000799770"/>
    </source>
</evidence>
<keyword evidence="2" id="KW-0812">Transmembrane</keyword>
<dbReference type="AlphaFoldDB" id="A0A6A5YJM3"/>
<feature type="transmembrane region" description="Helical" evidence="2">
    <location>
        <begin position="422"/>
        <end position="444"/>
    </location>
</feature>
<feature type="compositionally biased region" description="Low complexity" evidence="1">
    <location>
        <begin position="102"/>
        <end position="112"/>
    </location>
</feature>